<accession>A0AAW2MLS1</accession>
<comment type="caution">
    <text evidence="1">The sequence shown here is derived from an EMBL/GenBank/DDBJ whole genome shotgun (WGS) entry which is preliminary data.</text>
</comment>
<protein>
    <submittedName>
        <fullName evidence="1">Uncharacterized protein</fullName>
    </submittedName>
</protein>
<proteinExistence type="predicted"/>
<reference evidence="1" key="2">
    <citation type="journal article" date="2024" name="Plant">
        <title>Genomic evolution and insights into agronomic trait innovations of Sesamum species.</title>
        <authorList>
            <person name="Miao H."/>
            <person name="Wang L."/>
            <person name="Qu L."/>
            <person name="Liu H."/>
            <person name="Sun Y."/>
            <person name="Le M."/>
            <person name="Wang Q."/>
            <person name="Wei S."/>
            <person name="Zheng Y."/>
            <person name="Lin W."/>
            <person name="Duan Y."/>
            <person name="Cao H."/>
            <person name="Xiong S."/>
            <person name="Wang X."/>
            <person name="Wei L."/>
            <person name="Li C."/>
            <person name="Ma Q."/>
            <person name="Ju M."/>
            <person name="Zhao R."/>
            <person name="Li G."/>
            <person name="Mu C."/>
            <person name="Tian Q."/>
            <person name="Mei H."/>
            <person name="Zhang T."/>
            <person name="Gao T."/>
            <person name="Zhang H."/>
        </authorList>
    </citation>
    <scope>NUCLEOTIDE SEQUENCE</scope>
    <source>
        <strain evidence="1">G01</strain>
    </source>
</reference>
<reference evidence="1" key="1">
    <citation type="submission" date="2020-06" db="EMBL/GenBank/DDBJ databases">
        <authorList>
            <person name="Li T."/>
            <person name="Hu X."/>
            <person name="Zhang T."/>
            <person name="Song X."/>
            <person name="Zhang H."/>
            <person name="Dai N."/>
            <person name="Sheng W."/>
            <person name="Hou X."/>
            <person name="Wei L."/>
        </authorList>
    </citation>
    <scope>NUCLEOTIDE SEQUENCE</scope>
    <source>
        <strain evidence="1">G01</strain>
        <tissue evidence="1">Leaf</tissue>
    </source>
</reference>
<name>A0AAW2MLS1_9LAMI</name>
<sequence>MKGTRFGRAIADNVIEENATLKTRFSLIQCDNVSRKAHLGPRRMNSRDQPHPTIDGLPANALTQALELQKEELD</sequence>
<organism evidence="1">
    <name type="scientific">Sesamum angustifolium</name>
    <dbReference type="NCBI Taxonomy" id="2727405"/>
    <lineage>
        <taxon>Eukaryota</taxon>
        <taxon>Viridiplantae</taxon>
        <taxon>Streptophyta</taxon>
        <taxon>Embryophyta</taxon>
        <taxon>Tracheophyta</taxon>
        <taxon>Spermatophyta</taxon>
        <taxon>Magnoliopsida</taxon>
        <taxon>eudicotyledons</taxon>
        <taxon>Gunneridae</taxon>
        <taxon>Pentapetalae</taxon>
        <taxon>asterids</taxon>
        <taxon>lamiids</taxon>
        <taxon>Lamiales</taxon>
        <taxon>Pedaliaceae</taxon>
        <taxon>Sesamum</taxon>
    </lineage>
</organism>
<dbReference type="AlphaFoldDB" id="A0AAW2MLS1"/>
<evidence type="ECO:0000313" key="1">
    <source>
        <dbReference type="EMBL" id="KAL0331749.1"/>
    </source>
</evidence>
<dbReference type="EMBL" id="JACGWK010000010">
    <property type="protein sequence ID" value="KAL0331749.1"/>
    <property type="molecule type" value="Genomic_DNA"/>
</dbReference>
<gene>
    <name evidence="1" type="ORF">Sangu_1720400</name>
</gene>